<keyword evidence="7" id="KW-0067">ATP-binding</keyword>
<dbReference type="Pfam" id="PF00072">
    <property type="entry name" value="Response_reg"/>
    <property type="match status" value="1"/>
</dbReference>
<gene>
    <name evidence="17" type="ORF">DWB62_007020</name>
    <name evidence="16" type="ORF">GNY23_07020</name>
</gene>
<dbReference type="GO" id="GO:0003700">
    <property type="term" value="F:DNA-binding transcription factor activity"/>
    <property type="evidence" value="ECO:0007669"/>
    <property type="project" value="InterPro"/>
</dbReference>
<evidence type="ECO:0000256" key="7">
    <source>
        <dbReference type="ARBA" id="ARBA00022840"/>
    </source>
</evidence>
<dbReference type="CDD" id="cd00082">
    <property type="entry name" value="HisKA"/>
    <property type="match status" value="1"/>
</dbReference>
<evidence type="ECO:0000256" key="2">
    <source>
        <dbReference type="ARBA" id="ARBA00012438"/>
    </source>
</evidence>
<reference evidence="17 18" key="1">
    <citation type="submission" date="2019-11" db="EMBL/GenBank/DDBJ databases">
        <title>Draft genome sequence of Labilibaculum sp. strain SYP isolated from Black Sea.</title>
        <authorList>
            <person name="Yadav S."/>
            <person name="Villanueva L."/>
        </authorList>
    </citation>
    <scope>NUCLEOTIDE SEQUENCE [LARGE SCALE GENOMIC DNA]</scope>
    <source>
        <strain evidence="17 18">44</strain>
    </source>
</reference>
<dbReference type="Pfam" id="PF02518">
    <property type="entry name" value="HATPase_c"/>
    <property type="match status" value="1"/>
</dbReference>
<dbReference type="InterPro" id="IPR009057">
    <property type="entry name" value="Homeodomain-like_sf"/>
</dbReference>
<evidence type="ECO:0000256" key="12">
    <source>
        <dbReference type="PROSITE-ProRule" id="PRU00169"/>
    </source>
</evidence>
<keyword evidence="18" id="KW-1185">Reference proteome</keyword>
<dbReference type="InterPro" id="IPR003594">
    <property type="entry name" value="HATPase_dom"/>
</dbReference>
<dbReference type="InterPro" id="IPR011123">
    <property type="entry name" value="Y_Y_Y"/>
</dbReference>
<dbReference type="RefSeq" id="WP_156195313.1">
    <property type="nucleotide sequence ID" value="NZ_QTZN02000012.1"/>
</dbReference>
<dbReference type="SUPFAM" id="SSF63829">
    <property type="entry name" value="Calcium-dependent phosphotriesterase"/>
    <property type="match status" value="1"/>
</dbReference>
<dbReference type="Pfam" id="PF07495">
    <property type="entry name" value="Y_Y_Y"/>
    <property type="match status" value="1"/>
</dbReference>
<dbReference type="SMART" id="SM00388">
    <property type="entry name" value="HisKA"/>
    <property type="match status" value="1"/>
</dbReference>
<feature type="domain" description="Histidine kinase" evidence="14">
    <location>
        <begin position="858"/>
        <end position="1070"/>
    </location>
</feature>
<organism evidence="16 19">
    <name type="scientific">Labilibaculum euxinus</name>
    <dbReference type="NCBI Taxonomy" id="2686357"/>
    <lineage>
        <taxon>Bacteria</taxon>
        <taxon>Pseudomonadati</taxon>
        <taxon>Bacteroidota</taxon>
        <taxon>Bacteroidia</taxon>
        <taxon>Marinilabiliales</taxon>
        <taxon>Marinifilaceae</taxon>
        <taxon>Labilibaculum</taxon>
    </lineage>
</organism>
<evidence type="ECO:0000256" key="8">
    <source>
        <dbReference type="ARBA" id="ARBA00023012"/>
    </source>
</evidence>
<keyword evidence="10" id="KW-0238">DNA-binding</keyword>
<dbReference type="SUPFAM" id="SSF55874">
    <property type="entry name" value="ATPase domain of HSP90 chaperone/DNA topoisomerase II/histidine kinase"/>
    <property type="match status" value="1"/>
</dbReference>
<dbReference type="GO" id="GO:0005524">
    <property type="term" value="F:ATP binding"/>
    <property type="evidence" value="ECO:0007669"/>
    <property type="project" value="UniProtKB-KW"/>
</dbReference>
<dbReference type="Pfam" id="PF07494">
    <property type="entry name" value="Reg_prop"/>
    <property type="match status" value="3"/>
</dbReference>
<dbReference type="CDD" id="cd00075">
    <property type="entry name" value="HATPase"/>
    <property type="match status" value="1"/>
</dbReference>
<evidence type="ECO:0000259" key="13">
    <source>
        <dbReference type="PROSITE" id="PS01124"/>
    </source>
</evidence>
<dbReference type="InterPro" id="IPR011110">
    <property type="entry name" value="Reg_prop"/>
</dbReference>
<dbReference type="SMART" id="SM00448">
    <property type="entry name" value="REC"/>
    <property type="match status" value="1"/>
</dbReference>
<keyword evidence="6" id="KW-0418">Kinase</keyword>
<evidence type="ECO:0000313" key="17">
    <source>
        <dbReference type="EMBL" id="MVB06769.1"/>
    </source>
</evidence>
<dbReference type="PROSITE" id="PS01124">
    <property type="entry name" value="HTH_ARAC_FAMILY_2"/>
    <property type="match status" value="1"/>
</dbReference>
<dbReference type="Gene3D" id="2.130.10.10">
    <property type="entry name" value="YVTN repeat-like/Quinoprotein amine dehydrogenase"/>
    <property type="match status" value="3"/>
</dbReference>
<evidence type="ECO:0000256" key="11">
    <source>
        <dbReference type="ARBA" id="ARBA00023163"/>
    </source>
</evidence>
<comment type="caution">
    <text evidence="16">The sequence shown here is derived from an EMBL/GenBank/DDBJ whole genome shotgun (WGS) entry which is preliminary data.</text>
</comment>
<keyword evidence="4" id="KW-0808">Transferase</keyword>
<dbReference type="SMART" id="SM00387">
    <property type="entry name" value="HATPase_c"/>
    <property type="match status" value="1"/>
</dbReference>
<evidence type="ECO:0000313" key="16">
    <source>
        <dbReference type="EMBL" id="MUP37564.1"/>
    </source>
</evidence>
<dbReference type="Pfam" id="PF00512">
    <property type="entry name" value="HisKA"/>
    <property type="match status" value="1"/>
</dbReference>
<accession>A0A7M4D4I5</accession>
<evidence type="ECO:0000313" key="18">
    <source>
        <dbReference type="Proteomes" id="UP000285951"/>
    </source>
</evidence>
<dbReference type="Gene3D" id="3.30.565.10">
    <property type="entry name" value="Histidine kinase-like ATPase, C-terminal domain"/>
    <property type="match status" value="1"/>
</dbReference>
<dbReference type="PROSITE" id="PS00041">
    <property type="entry name" value="HTH_ARAC_FAMILY_1"/>
    <property type="match status" value="1"/>
</dbReference>
<sequence>MTKPTNLNQLQKTLLVLFLLSIILKFSSKAQHIRFDYFDTRKGLSQNNINSLIVDSTGYVWFGTIEGITRFDGSNYDIFRSTPSIENSLEGNYIEQLSSCPNGNIWVHIQERGINKFDASSNDFRIYPDSCFSPGDAVHLSSMVSFSDSVLWFTDPNGLYKYNAETNVTTKFEVPFKNGHLIYGGNKKVFYWGSGGIYSYPKDISNDLSGKMIINSVVQSVSPIYNDSLILFNSNQLKVLNINNNHTIPLKTNAEYNGFRNKNRILSIAGYKNEIWLGLEDGLALLQNQNDTIKDITKYSYDPFNDYSFHGKDAKNLIFDKAGNLWIGTSKYGANLYSRRENIFGHHLISVLSKSDQEIDPIRAICKTSDGNIWIGFDRLGLVCIKPDNSQILYSQIYFPKTTTKSLENIRSLYEDSNKELWIGTNNGLCKYNAIKNQIESCQIQYNWDWPDVCYQLKEYSPGELTVTNFNGIATINLKTGELKEISMPDNYIKASIRSLTIDKKSNYWFILGDYGLCKLTPNSNLSYFTYEKNNLTDNKLYALELIGNTMWIGSNNGLMAFDIKKEKVIDTFFETDGLSNNLIYSVIHEDGQLWMSTNRGINKLKLEDNSIERFLTENVFMDDAFFQDSEGKIYFGGYNGFISFDPQTTKKITIPTHPIITDLYINNQKVKVGEKIDDQLILPRSIQNLNSLNLNYSSNAFSLYFNAFPFNYPDLSQFRYRLKGLSSNWVVTSQDANRAVFTNLSPGNYTFEIEASQDAQIWSAPAQLSISIIPPFYRTVWFKWISLSLVVIVILTVFKIRLYTIKRWNLQLETQIREQTFSIEKQKNKIIAQKEKMVEMSNQLHEADQAKLKYYTNLSHEFRTPLTIIMGNIETLREQGVNQYILKNIKKSSDRLFRLVNQFIDLRKYDQGELKLKITHFDIVSFTSEITDSFKDLALRKNINIEILNTNDKILLWFDKDKTDKIIYNILSNALKYTENGGSVIIDFVRQEDGLVLRITDTGTGIPEDEQENIFNRFFRGEKNSLNIDGHGMGLALVKALVDIQQGNIRCTSQLGEGTTFHLFFKWGNKHFKESEIFEEEPLPDIQRYETRGPIVIEPGNPSGDKVLLVEDNPELLEYLSSLLCKYYKIETATNGREALKKLKLNIPDLIITDLMMPVMDGIELSKTVKEVPETRFIPIIILSAKTDISSKIEGFQTNIDDFIEKPFDPNLFLSRVSNIINKHNEIRKNIEQFTINKNDSWSINDKSFFKKILIILDNNYPDPVFNADTLSNMVGMSRVTLYRKMKQLGQESPGEFIRKYRLKKAANLMKEGSKAINEICMEVGFQSLSHFRKSFKEEYGSTPLKYREIHA</sequence>
<keyword evidence="9" id="KW-0805">Transcription regulation</keyword>
<dbReference type="PROSITE" id="PS50110">
    <property type="entry name" value="RESPONSE_REGULATORY"/>
    <property type="match status" value="1"/>
</dbReference>
<keyword evidence="3 12" id="KW-0597">Phosphoprotein</keyword>
<dbReference type="InterPro" id="IPR015943">
    <property type="entry name" value="WD40/YVTN_repeat-like_dom_sf"/>
</dbReference>
<dbReference type="InterPro" id="IPR013783">
    <property type="entry name" value="Ig-like_fold"/>
</dbReference>
<evidence type="ECO:0000256" key="6">
    <source>
        <dbReference type="ARBA" id="ARBA00022777"/>
    </source>
</evidence>
<feature type="domain" description="HTH araC/xylS-type" evidence="13">
    <location>
        <begin position="1252"/>
        <end position="1351"/>
    </location>
</feature>
<evidence type="ECO:0000259" key="15">
    <source>
        <dbReference type="PROSITE" id="PS50110"/>
    </source>
</evidence>
<dbReference type="Proteomes" id="UP000462449">
    <property type="component" value="Unassembled WGS sequence"/>
</dbReference>
<reference evidence="16 19" key="2">
    <citation type="submission" date="2019-12" db="EMBL/GenBank/DDBJ databases">
        <title>Draft genome sequence of Labilibaculum sp. strain 44 isolated from deep waters of Black Sea.</title>
        <authorList>
            <person name="Yadav S."/>
            <person name="Villanueva L."/>
        </authorList>
    </citation>
    <scope>NUCLEOTIDE SEQUENCE [LARGE SCALE GENOMIC DNA]</scope>
    <source>
        <strain evidence="16 19">44</strain>
    </source>
</reference>
<dbReference type="Gene3D" id="2.60.40.10">
    <property type="entry name" value="Immunoglobulins"/>
    <property type="match status" value="1"/>
</dbReference>
<dbReference type="Pfam" id="PF12833">
    <property type="entry name" value="HTH_18"/>
    <property type="match status" value="1"/>
</dbReference>
<dbReference type="PRINTS" id="PR00344">
    <property type="entry name" value="BCTRLSENSOR"/>
</dbReference>
<evidence type="ECO:0000256" key="3">
    <source>
        <dbReference type="ARBA" id="ARBA00022553"/>
    </source>
</evidence>
<evidence type="ECO:0000256" key="4">
    <source>
        <dbReference type="ARBA" id="ARBA00022679"/>
    </source>
</evidence>
<keyword evidence="8" id="KW-0902">Two-component regulatory system</keyword>
<dbReference type="InterPro" id="IPR018060">
    <property type="entry name" value="HTH_AraC"/>
</dbReference>
<dbReference type="InterPro" id="IPR004358">
    <property type="entry name" value="Sig_transdc_His_kin-like_C"/>
</dbReference>
<evidence type="ECO:0000256" key="9">
    <source>
        <dbReference type="ARBA" id="ARBA00023015"/>
    </source>
</evidence>
<evidence type="ECO:0000313" key="19">
    <source>
        <dbReference type="Proteomes" id="UP000462449"/>
    </source>
</evidence>
<dbReference type="InterPro" id="IPR003661">
    <property type="entry name" value="HisK_dim/P_dom"/>
</dbReference>
<dbReference type="GO" id="GO:0000155">
    <property type="term" value="F:phosphorelay sensor kinase activity"/>
    <property type="evidence" value="ECO:0007669"/>
    <property type="project" value="InterPro"/>
</dbReference>
<dbReference type="Proteomes" id="UP000285951">
    <property type="component" value="Unassembled WGS sequence"/>
</dbReference>
<dbReference type="InterPro" id="IPR036097">
    <property type="entry name" value="HisK_dim/P_sf"/>
</dbReference>
<evidence type="ECO:0000256" key="1">
    <source>
        <dbReference type="ARBA" id="ARBA00000085"/>
    </source>
</evidence>
<protein>
    <recommendedName>
        <fullName evidence="2">histidine kinase</fullName>
        <ecNumber evidence="2">2.7.13.3</ecNumber>
    </recommendedName>
</protein>
<keyword evidence="11" id="KW-0804">Transcription</keyword>
<evidence type="ECO:0000256" key="10">
    <source>
        <dbReference type="ARBA" id="ARBA00023125"/>
    </source>
</evidence>
<dbReference type="OrthoDB" id="974448at2"/>
<dbReference type="PANTHER" id="PTHR43547">
    <property type="entry name" value="TWO-COMPONENT HISTIDINE KINASE"/>
    <property type="match status" value="1"/>
</dbReference>
<dbReference type="SUPFAM" id="SSF46689">
    <property type="entry name" value="Homeodomain-like"/>
    <property type="match status" value="1"/>
</dbReference>
<dbReference type="InterPro" id="IPR018062">
    <property type="entry name" value="HTH_AraC-typ_CS"/>
</dbReference>
<dbReference type="PROSITE" id="PS50109">
    <property type="entry name" value="HIS_KIN"/>
    <property type="match status" value="1"/>
</dbReference>
<dbReference type="EC" id="2.7.13.3" evidence="2"/>
<dbReference type="SUPFAM" id="SSF52172">
    <property type="entry name" value="CheY-like"/>
    <property type="match status" value="1"/>
</dbReference>
<dbReference type="SMART" id="SM00342">
    <property type="entry name" value="HTH_ARAC"/>
    <property type="match status" value="1"/>
</dbReference>
<evidence type="ECO:0000256" key="5">
    <source>
        <dbReference type="ARBA" id="ARBA00022741"/>
    </source>
</evidence>
<dbReference type="PANTHER" id="PTHR43547:SF2">
    <property type="entry name" value="HYBRID SIGNAL TRANSDUCTION HISTIDINE KINASE C"/>
    <property type="match status" value="1"/>
</dbReference>
<dbReference type="Gene3D" id="1.10.10.60">
    <property type="entry name" value="Homeodomain-like"/>
    <property type="match status" value="1"/>
</dbReference>
<dbReference type="InterPro" id="IPR001789">
    <property type="entry name" value="Sig_transdc_resp-reg_receiver"/>
</dbReference>
<comment type="catalytic activity">
    <reaction evidence="1">
        <text>ATP + protein L-histidine = ADP + protein N-phospho-L-histidine.</text>
        <dbReference type="EC" id="2.7.13.3"/>
    </reaction>
</comment>
<dbReference type="SUPFAM" id="SSF50998">
    <property type="entry name" value="Quinoprotein alcohol dehydrogenase-like"/>
    <property type="match status" value="1"/>
</dbReference>
<evidence type="ECO:0000259" key="14">
    <source>
        <dbReference type="PROSITE" id="PS50109"/>
    </source>
</evidence>
<dbReference type="EMBL" id="WOTW01000012">
    <property type="protein sequence ID" value="MUP37564.1"/>
    <property type="molecule type" value="Genomic_DNA"/>
</dbReference>
<keyword evidence="5" id="KW-0547">Nucleotide-binding</keyword>
<proteinExistence type="predicted"/>
<dbReference type="GO" id="GO:0043565">
    <property type="term" value="F:sequence-specific DNA binding"/>
    <property type="evidence" value="ECO:0007669"/>
    <property type="project" value="InterPro"/>
</dbReference>
<dbReference type="Gene3D" id="3.40.50.2300">
    <property type="match status" value="1"/>
</dbReference>
<dbReference type="InterPro" id="IPR005467">
    <property type="entry name" value="His_kinase_dom"/>
</dbReference>
<name>A0A7M4D4I5_9BACT</name>
<dbReference type="InterPro" id="IPR011006">
    <property type="entry name" value="CheY-like_superfamily"/>
</dbReference>
<dbReference type="SUPFAM" id="SSF47384">
    <property type="entry name" value="Homodimeric domain of signal transducing histidine kinase"/>
    <property type="match status" value="1"/>
</dbReference>
<dbReference type="FunFam" id="3.30.565.10:FF:000037">
    <property type="entry name" value="Hybrid sensor histidine kinase/response regulator"/>
    <property type="match status" value="1"/>
</dbReference>
<feature type="domain" description="Response regulatory" evidence="15">
    <location>
        <begin position="1107"/>
        <end position="1222"/>
    </location>
</feature>
<dbReference type="InterPro" id="IPR036890">
    <property type="entry name" value="HATPase_C_sf"/>
</dbReference>
<dbReference type="EMBL" id="QTZN02000012">
    <property type="protein sequence ID" value="MVB06769.1"/>
    <property type="molecule type" value="Genomic_DNA"/>
</dbReference>
<dbReference type="InterPro" id="IPR011047">
    <property type="entry name" value="Quinoprotein_ADH-like_sf"/>
</dbReference>
<feature type="modified residue" description="4-aspartylphosphate" evidence="12">
    <location>
        <position position="1155"/>
    </location>
</feature>
<dbReference type="Gene3D" id="1.10.287.130">
    <property type="match status" value="1"/>
</dbReference>